<dbReference type="EMBL" id="WJQU01000002">
    <property type="protein sequence ID" value="KAJ6642866.1"/>
    <property type="molecule type" value="Genomic_DNA"/>
</dbReference>
<evidence type="ECO:0000313" key="2">
    <source>
        <dbReference type="Proteomes" id="UP001151699"/>
    </source>
</evidence>
<accession>A0A9Q0N4C6</accession>
<reference evidence="1" key="1">
    <citation type="submission" date="2022-07" db="EMBL/GenBank/DDBJ databases">
        <authorList>
            <person name="Trinca V."/>
            <person name="Uliana J.V.C."/>
            <person name="Torres T.T."/>
            <person name="Ward R.J."/>
            <person name="Monesi N."/>
        </authorList>
    </citation>
    <scope>NUCLEOTIDE SEQUENCE</scope>
    <source>
        <strain evidence="1">HSMRA1968</strain>
        <tissue evidence="1">Whole embryos</tissue>
    </source>
</reference>
<evidence type="ECO:0000313" key="1">
    <source>
        <dbReference type="EMBL" id="KAJ6642866.1"/>
    </source>
</evidence>
<gene>
    <name evidence="1" type="ORF">Bhyg_07822</name>
</gene>
<comment type="caution">
    <text evidence="1">The sequence shown here is derived from an EMBL/GenBank/DDBJ whole genome shotgun (WGS) entry which is preliminary data.</text>
</comment>
<sequence length="241" mass="27157">MEMTADVDYVDLNGKPKLIKSACPTLRLKDSSSVENVRDTSEMSLNSAKTASYCVEIGRKDVATGVTALFSAKISETSEFHSPLMLKIALHVYHLNICKALNFKLAELRVYDDWVKSQLLSSYFRKKNLKLKDIGFRTSASISINKSLKKANRAIFYLASEAKRTNVIIKFFTRNGIAHMQRNDKAKPICIYHITDLERVLPPSLGDQHKNRRQTNESVIPEPMMISSGIPQGKVSLTIYL</sequence>
<protein>
    <submittedName>
        <fullName evidence="1">Uncharacterized protein</fullName>
    </submittedName>
</protein>
<dbReference type="Proteomes" id="UP001151699">
    <property type="component" value="Chromosome B"/>
</dbReference>
<name>A0A9Q0N4C6_9DIPT</name>
<keyword evidence="2" id="KW-1185">Reference proteome</keyword>
<organism evidence="1 2">
    <name type="scientific">Pseudolycoriella hygida</name>
    <dbReference type="NCBI Taxonomy" id="35572"/>
    <lineage>
        <taxon>Eukaryota</taxon>
        <taxon>Metazoa</taxon>
        <taxon>Ecdysozoa</taxon>
        <taxon>Arthropoda</taxon>
        <taxon>Hexapoda</taxon>
        <taxon>Insecta</taxon>
        <taxon>Pterygota</taxon>
        <taxon>Neoptera</taxon>
        <taxon>Endopterygota</taxon>
        <taxon>Diptera</taxon>
        <taxon>Nematocera</taxon>
        <taxon>Sciaroidea</taxon>
        <taxon>Sciaridae</taxon>
        <taxon>Pseudolycoriella</taxon>
    </lineage>
</organism>
<proteinExistence type="predicted"/>
<dbReference type="AlphaFoldDB" id="A0A9Q0N4C6"/>